<keyword evidence="1" id="KW-0479">Metal-binding</keyword>
<keyword evidence="5" id="KW-1185">Reference proteome</keyword>
<reference evidence="5" key="1">
    <citation type="submission" date="2016-09" db="EMBL/GenBank/DDBJ databases">
        <authorList>
            <person name="Wibberg D."/>
        </authorList>
    </citation>
    <scope>NUCLEOTIDE SEQUENCE [LARGE SCALE GENOMIC DNA]</scope>
</reference>
<keyword evidence="3" id="KW-0460">Magnesium</keyword>
<dbReference type="NCBIfam" id="TIGR01486">
    <property type="entry name" value="HAD-SF-IIB-MPGP"/>
    <property type="match status" value="1"/>
</dbReference>
<keyword evidence="2" id="KW-0378">Hydrolase</keyword>
<gene>
    <name evidence="4" type="ORF">KARMA_1173</name>
</gene>
<evidence type="ECO:0000313" key="4">
    <source>
        <dbReference type="EMBL" id="SCM66987.1"/>
    </source>
</evidence>
<dbReference type="PANTHER" id="PTHR10000:SF8">
    <property type="entry name" value="HAD SUPERFAMILY HYDROLASE-LIKE, TYPE 3"/>
    <property type="match status" value="1"/>
</dbReference>
<evidence type="ECO:0000256" key="1">
    <source>
        <dbReference type="ARBA" id="ARBA00022723"/>
    </source>
</evidence>
<dbReference type="GO" id="GO:0000287">
    <property type="term" value="F:magnesium ion binding"/>
    <property type="evidence" value="ECO:0007669"/>
    <property type="project" value="TreeGrafter"/>
</dbReference>
<name>A0A1M4MYY2_9RHOB</name>
<dbReference type="GO" id="GO:0050531">
    <property type="term" value="F:mannosyl-3-phosphoglycerate phosphatase activity"/>
    <property type="evidence" value="ECO:0007669"/>
    <property type="project" value="InterPro"/>
</dbReference>
<accession>A0A1M4MYY2</accession>
<dbReference type="EMBL" id="FMJB01000041">
    <property type="protein sequence ID" value="SCM66987.1"/>
    <property type="molecule type" value="Genomic_DNA"/>
</dbReference>
<protein>
    <submittedName>
        <fullName evidence="4">Select seq ref/WP_037926820,1/ mannosyl-3-phosphoglycerate phosphatase</fullName>
    </submittedName>
</protein>
<dbReference type="Gene3D" id="3.30.980.20">
    <property type="entry name" value="Putative mannosyl-3-phosphoglycerate phosphatase, domain 2"/>
    <property type="match status" value="1"/>
</dbReference>
<dbReference type="SUPFAM" id="SSF56784">
    <property type="entry name" value="HAD-like"/>
    <property type="match status" value="1"/>
</dbReference>
<dbReference type="GO" id="GO:0005829">
    <property type="term" value="C:cytosol"/>
    <property type="evidence" value="ECO:0007669"/>
    <property type="project" value="TreeGrafter"/>
</dbReference>
<dbReference type="SFLD" id="SFLDG01142">
    <property type="entry name" value="C2.B.2:_Mannosyl-3-phosphoglyc"/>
    <property type="match status" value="1"/>
</dbReference>
<dbReference type="Pfam" id="PF08282">
    <property type="entry name" value="Hydrolase_3"/>
    <property type="match status" value="2"/>
</dbReference>
<dbReference type="InterPro" id="IPR006381">
    <property type="entry name" value="HAD-SF-IIB-MPGP"/>
</dbReference>
<dbReference type="Proteomes" id="UP000184085">
    <property type="component" value="Unassembled WGS sequence"/>
</dbReference>
<evidence type="ECO:0000256" key="2">
    <source>
        <dbReference type="ARBA" id="ARBA00022801"/>
    </source>
</evidence>
<dbReference type="GO" id="GO:0051479">
    <property type="term" value="P:mannosylglycerate biosynthetic process"/>
    <property type="evidence" value="ECO:0007669"/>
    <property type="project" value="InterPro"/>
</dbReference>
<dbReference type="SFLD" id="SFLDS00003">
    <property type="entry name" value="Haloacid_Dehalogenase"/>
    <property type="match status" value="1"/>
</dbReference>
<evidence type="ECO:0000313" key="5">
    <source>
        <dbReference type="Proteomes" id="UP000184085"/>
    </source>
</evidence>
<dbReference type="RefSeq" id="WP_072705479.1">
    <property type="nucleotide sequence ID" value="NZ_FMJB01000041.1"/>
</dbReference>
<proteinExistence type="predicted"/>
<dbReference type="AlphaFoldDB" id="A0A1M4MYY2"/>
<evidence type="ECO:0000256" key="3">
    <source>
        <dbReference type="ARBA" id="ARBA00022842"/>
    </source>
</evidence>
<dbReference type="PANTHER" id="PTHR10000">
    <property type="entry name" value="PHOSPHOSERINE PHOSPHATASE"/>
    <property type="match status" value="1"/>
</dbReference>
<organism evidence="4 5">
    <name type="scientific">Donghicola eburneus</name>
    <dbReference type="NCBI Taxonomy" id="393278"/>
    <lineage>
        <taxon>Bacteria</taxon>
        <taxon>Pseudomonadati</taxon>
        <taxon>Pseudomonadota</taxon>
        <taxon>Alphaproteobacteria</taxon>
        <taxon>Rhodobacterales</taxon>
        <taxon>Roseobacteraceae</taxon>
        <taxon>Donghicola</taxon>
    </lineage>
</organism>
<dbReference type="Gene3D" id="3.40.50.1000">
    <property type="entry name" value="HAD superfamily/HAD-like"/>
    <property type="match status" value="1"/>
</dbReference>
<sequence>MTTPPLIVFTDLDGTLLDHETYDWSPAKPVLNDLAERGIPVILTSSKTAPEIAELRSAMALDAWPAICENGAGVMPAGAGALPDRAPYFQLREVLNQVPDALRQHYCGFGDMDASGVAEATGLPLESAEKAALRAFSEPGVWTGTDEDRGAFVAALAALGVTARDGGRFLTLGWGRMKSDAMAEVLAMYGQPPCIALGDAPNDIEMIQNATHGVIIPNPHRAPLSPLKGEAEGRVIREQLAGPEGWAHAVRDISRRYK</sequence>
<dbReference type="SFLD" id="SFLDG01140">
    <property type="entry name" value="C2.B:_Phosphomannomutase_and_P"/>
    <property type="match status" value="1"/>
</dbReference>
<dbReference type="InterPro" id="IPR023214">
    <property type="entry name" value="HAD_sf"/>
</dbReference>
<dbReference type="InterPro" id="IPR036412">
    <property type="entry name" value="HAD-like_sf"/>
</dbReference>